<dbReference type="InterPro" id="IPR055327">
    <property type="entry name" value="TRAF1A/B"/>
</dbReference>
<feature type="region of interest" description="Disordered" evidence="1">
    <location>
        <begin position="322"/>
        <end position="347"/>
    </location>
</feature>
<feature type="region of interest" description="Disordered" evidence="1">
    <location>
        <begin position="405"/>
        <end position="426"/>
    </location>
</feature>
<evidence type="ECO:0000313" key="2">
    <source>
        <dbReference type="EMBL" id="KAE8664545.1"/>
    </source>
</evidence>
<proteinExistence type="predicted"/>
<feature type="region of interest" description="Disordered" evidence="1">
    <location>
        <begin position="207"/>
        <end position="267"/>
    </location>
</feature>
<sequence>MDVYVHKFWCNKIEVAYQEAVALKMQEELIREEEAAWMAESEQKAKRAQSEKEKKSKKKQSRQKRNNRKSKYKGREEKAIVAAREKHQEDHHNDENEASVMVELTLVPVMVDVLCDVSDSVDAATDVLQPDSEDRDASPVNWDTNTSEIHPPAEVCTSGISGLSCVQNGVADKRSPSIMDDSSSTCSTDSVPSVVMSVTYKGNSFSNHNKQSLSRGRNQGSKTVSDCSSWTTESDNQPCPALDSGHQNDVSESSKAGELEFEPAGSLSDQKIGPSRILFGRWCIFMFHLSEYFCHYKSCIFMIDIYILNVIQEEVLLQKKPSAQDSVDLERPKENMAPIPSSLRSPPRNLPSVQYRSEYKSAGRVDSLPVRKTSSNCMQHSGQPASSSISVQIASVLKSETQKAATLKSTEKPTTPQLPVMSRPSSAPLIPCTRHTAPFISMVQTTPLLARSVNVVGRLGHDPSPEAIYVPQCYRNAIISLPLDMVIEEAFRDVPHSMERFRRGSTRSMHSDPSLLGEIENLVLYKSVHDGSREHLTSMEFPSCTSRRQTQGVLADEFPHLDIINELLDEEHNVDGAGTCFPTLRNGFERVRGYHCGRFKRGYSSSASNHFDTLREFIPQASPLPYAGVQQIDGLVPTQWKMSSADLSLYGMTNGDGGS</sequence>
<dbReference type="EMBL" id="VEPZ02001645">
    <property type="protein sequence ID" value="KAE8664545.1"/>
    <property type="molecule type" value="Genomic_DNA"/>
</dbReference>
<gene>
    <name evidence="2" type="ORF">F3Y22_tig00112758pilonHSYRG00003</name>
</gene>
<feature type="region of interest" description="Disordered" evidence="1">
    <location>
        <begin position="125"/>
        <end position="154"/>
    </location>
</feature>
<feature type="compositionally biased region" description="Polar residues" evidence="1">
    <location>
        <begin position="207"/>
        <end position="237"/>
    </location>
</feature>
<comment type="caution">
    <text evidence="2">The sequence shown here is derived from an EMBL/GenBank/DDBJ whole genome shotgun (WGS) entry which is preliminary data.</text>
</comment>
<evidence type="ECO:0000313" key="3">
    <source>
        <dbReference type="Proteomes" id="UP000436088"/>
    </source>
</evidence>
<protein>
    <submittedName>
        <fullName evidence="2">Uncharacterized protein</fullName>
    </submittedName>
</protein>
<reference evidence="2" key="1">
    <citation type="submission" date="2019-09" db="EMBL/GenBank/DDBJ databases">
        <title>Draft genome information of white flower Hibiscus syriacus.</title>
        <authorList>
            <person name="Kim Y.-M."/>
        </authorList>
    </citation>
    <scope>NUCLEOTIDE SEQUENCE [LARGE SCALE GENOMIC DNA]</scope>
    <source>
        <strain evidence="2">YM2019G1</strain>
    </source>
</reference>
<evidence type="ECO:0000256" key="1">
    <source>
        <dbReference type="SAM" id="MobiDB-lite"/>
    </source>
</evidence>
<name>A0A6A2XB46_HIBSY</name>
<dbReference type="PANTHER" id="PTHR47477:SF8">
    <property type="entry name" value="TNF RECEPTOR-ASSOCIATED FACTOR HOMOLOG 1A"/>
    <property type="match status" value="1"/>
</dbReference>
<feature type="compositionally biased region" description="Basic residues" evidence="1">
    <location>
        <begin position="55"/>
        <end position="72"/>
    </location>
</feature>
<feature type="region of interest" description="Disordered" evidence="1">
    <location>
        <begin position="40"/>
        <end position="78"/>
    </location>
</feature>
<dbReference type="PANTHER" id="PTHR47477">
    <property type="entry name" value="TNF RECEPTOR-ASSOCIATED FACTOR HOMOLOG 1A"/>
    <property type="match status" value="1"/>
</dbReference>
<feature type="compositionally biased region" description="Polar residues" evidence="1">
    <location>
        <begin position="405"/>
        <end position="417"/>
    </location>
</feature>
<dbReference type="Proteomes" id="UP000436088">
    <property type="component" value="Unassembled WGS sequence"/>
</dbReference>
<organism evidence="2 3">
    <name type="scientific">Hibiscus syriacus</name>
    <name type="common">Rose of Sharon</name>
    <dbReference type="NCBI Taxonomy" id="106335"/>
    <lineage>
        <taxon>Eukaryota</taxon>
        <taxon>Viridiplantae</taxon>
        <taxon>Streptophyta</taxon>
        <taxon>Embryophyta</taxon>
        <taxon>Tracheophyta</taxon>
        <taxon>Spermatophyta</taxon>
        <taxon>Magnoliopsida</taxon>
        <taxon>eudicotyledons</taxon>
        <taxon>Gunneridae</taxon>
        <taxon>Pentapetalae</taxon>
        <taxon>rosids</taxon>
        <taxon>malvids</taxon>
        <taxon>Malvales</taxon>
        <taxon>Malvaceae</taxon>
        <taxon>Malvoideae</taxon>
        <taxon>Hibiscus</taxon>
    </lineage>
</organism>
<feature type="compositionally biased region" description="Polar residues" evidence="1">
    <location>
        <begin position="245"/>
        <end position="254"/>
    </location>
</feature>
<accession>A0A6A2XB46</accession>
<dbReference type="AlphaFoldDB" id="A0A6A2XB46"/>
<feature type="compositionally biased region" description="Basic and acidic residues" evidence="1">
    <location>
        <begin position="41"/>
        <end position="54"/>
    </location>
</feature>
<keyword evidence="3" id="KW-1185">Reference proteome</keyword>